<evidence type="ECO:0008006" key="5">
    <source>
        <dbReference type="Google" id="ProtNLM"/>
    </source>
</evidence>
<dbReference type="Proteomes" id="UP001157974">
    <property type="component" value="Unassembled WGS sequence"/>
</dbReference>
<dbReference type="EMBL" id="JAMWBK010000011">
    <property type="protein sequence ID" value="KAJ8901253.1"/>
    <property type="molecule type" value="Genomic_DNA"/>
</dbReference>
<name>A0AAV8UJM0_9RHOD</name>
<dbReference type="Gene3D" id="2.130.10.130">
    <property type="entry name" value="Integrin alpha, N-terminal"/>
    <property type="match status" value="2"/>
</dbReference>
<gene>
    <name evidence="3" type="ORF">NDN08_007102</name>
</gene>
<evidence type="ECO:0000313" key="3">
    <source>
        <dbReference type="EMBL" id="KAJ8901253.1"/>
    </source>
</evidence>
<reference evidence="3 4" key="1">
    <citation type="journal article" date="2023" name="Nat. Commun.">
        <title>Origin of minicircular mitochondrial genomes in red algae.</title>
        <authorList>
            <person name="Lee Y."/>
            <person name="Cho C.H."/>
            <person name="Lee Y.M."/>
            <person name="Park S.I."/>
            <person name="Yang J.H."/>
            <person name="West J.A."/>
            <person name="Bhattacharya D."/>
            <person name="Yoon H.S."/>
        </authorList>
    </citation>
    <scope>NUCLEOTIDE SEQUENCE [LARGE SCALE GENOMIC DNA]</scope>
    <source>
        <strain evidence="3 4">CCMP1338</strain>
        <tissue evidence="3">Whole cell</tissue>
    </source>
</reference>
<keyword evidence="1 2" id="KW-0732">Signal</keyword>
<protein>
    <recommendedName>
        <fullName evidence="5">ASPIC/UnbV domain-containing protein</fullName>
    </recommendedName>
</protein>
<accession>A0AAV8UJM0</accession>
<dbReference type="Pfam" id="PF13517">
    <property type="entry name" value="FG-GAP_3"/>
    <property type="match status" value="3"/>
</dbReference>
<dbReference type="InterPro" id="IPR013517">
    <property type="entry name" value="FG-GAP"/>
</dbReference>
<feature type="chain" id="PRO_5043720552" description="ASPIC/UnbV domain-containing protein" evidence="2">
    <location>
        <begin position="18"/>
        <end position="557"/>
    </location>
</feature>
<proteinExistence type="predicted"/>
<sequence>MRLVFVVLLVLVAASEAALRPKFADVSASRGIQTLSENHRRRPEGSKYDGATIADLDCDGRYDLILSNHGNNAEWYWSKGHNMFESMDPRLYMHDVHGTAAGDLDDDGIMDVVFTIGGSGGQKPGVPIYYSVKKNHTWKRDAGFKYGFGNELMRGRTAAFVDLNHDGKLDLMFINQQKLDGGRKNYVYQNLGNGKFRLRENTGLEMRPGFTNTIVDINNDGNIDILVFMIERVDVYLGTGGFKFIKNNKILPNINMRLVTSIVEFDYDRDGDFDLYMTRGYPGVYNMPNILLENRNGIFVDVSNSTGVNILGHNRHATFADFNNDGWDDLYVTFTTDYKKRRMQDLMLLNNGGKFFTKTRNVGTQSKNPWEDGNNSIAFDFDNDGKPDILSGNRNSTWNLYRNTTPKGNRHYIIVRVGRPACASMNPKMDRSPMYAVVKVVTPGGIFMKRVSTPGRSHSQACMETLHFGLGTQTKVLRIIVEYMGGVTVIREIGIQVDKIITIGKVCKCPKGTNGPNCKLPAPVCGWKRCAGRRCERGFLNGNRRLIYYCVVGRKVP</sequence>
<comment type="caution">
    <text evidence="3">The sequence shown here is derived from an EMBL/GenBank/DDBJ whole genome shotgun (WGS) entry which is preliminary data.</text>
</comment>
<feature type="signal peptide" evidence="2">
    <location>
        <begin position="1"/>
        <end position="17"/>
    </location>
</feature>
<dbReference type="AlphaFoldDB" id="A0AAV8UJM0"/>
<dbReference type="SUPFAM" id="SSF69318">
    <property type="entry name" value="Integrin alpha N-terminal domain"/>
    <property type="match status" value="2"/>
</dbReference>
<keyword evidence="4" id="KW-1185">Reference proteome</keyword>
<organism evidence="3 4">
    <name type="scientific">Rhodosorus marinus</name>
    <dbReference type="NCBI Taxonomy" id="101924"/>
    <lineage>
        <taxon>Eukaryota</taxon>
        <taxon>Rhodophyta</taxon>
        <taxon>Stylonematophyceae</taxon>
        <taxon>Stylonematales</taxon>
        <taxon>Stylonemataceae</taxon>
        <taxon>Rhodosorus</taxon>
    </lineage>
</organism>
<dbReference type="PANTHER" id="PTHR44103">
    <property type="entry name" value="PROPROTEIN CONVERTASE P"/>
    <property type="match status" value="1"/>
</dbReference>
<evidence type="ECO:0000256" key="2">
    <source>
        <dbReference type="SAM" id="SignalP"/>
    </source>
</evidence>
<evidence type="ECO:0000313" key="4">
    <source>
        <dbReference type="Proteomes" id="UP001157974"/>
    </source>
</evidence>
<evidence type="ECO:0000256" key="1">
    <source>
        <dbReference type="ARBA" id="ARBA00022729"/>
    </source>
</evidence>
<dbReference type="InterPro" id="IPR028994">
    <property type="entry name" value="Integrin_alpha_N"/>
</dbReference>
<dbReference type="PANTHER" id="PTHR44103:SF1">
    <property type="entry name" value="PROPROTEIN CONVERTASE P"/>
    <property type="match status" value="1"/>
</dbReference>